<dbReference type="InterPro" id="IPR027787">
    <property type="entry name" value="Alpha/beta-hydrolase_catalytic"/>
</dbReference>
<feature type="transmembrane region" description="Helical" evidence="2">
    <location>
        <begin position="188"/>
        <end position="211"/>
    </location>
</feature>
<comment type="caution">
    <text evidence="5">The sequence shown here is derived from an EMBL/GenBank/DDBJ whole genome shotgun (WGS) entry which is preliminary data.</text>
</comment>
<evidence type="ECO:0008006" key="7">
    <source>
        <dbReference type="Google" id="ProtNLM"/>
    </source>
</evidence>
<reference evidence="5 6" key="1">
    <citation type="submission" date="2019-03" db="EMBL/GenBank/DDBJ databases">
        <title>Reclassification of Micrococcus aloeverae and Micrococcus yunnanensis as later heterotypic synonyms of Micrococcus luteus.</title>
        <authorList>
            <person name="Huang C.-H."/>
        </authorList>
    </citation>
    <scope>NUCLEOTIDE SEQUENCE [LARGE SCALE GENOMIC DNA]</scope>
    <source>
        <strain evidence="5 6">BCRC 12151</strain>
    </source>
</reference>
<proteinExistence type="predicted"/>
<feature type="transmembrane region" description="Helical" evidence="2">
    <location>
        <begin position="73"/>
        <end position="91"/>
    </location>
</feature>
<feature type="domain" description="Alpha/beta-hydrolase catalytic" evidence="3">
    <location>
        <begin position="322"/>
        <end position="612"/>
    </location>
</feature>
<dbReference type="EMBL" id="SPKT01000035">
    <property type="protein sequence ID" value="TFH97874.1"/>
    <property type="molecule type" value="Genomic_DNA"/>
</dbReference>
<evidence type="ECO:0000313" key="5">
    <source>
        <dbReference type="EMBL" id="TFH97874.1"/>
    </source>
</evidence>
<dbReference type="Pfam" id="PF10081">
    <property type="entry name" value="Abhydrolase_9"/>
    <property type="match status" value="1"/>
</dbReference>
<evidence type="ECO:0000256" key="2">
    <source>
        <dbReference type="SAM" id="Phobius"/>
    </source>
</evidence>
<organism evidence="5 6">
    <name type="scientific">Micrococcus lylae</name>
    <dbReference type="NCBI Taxonomy" id="1273"/>
    <lineage>
        <taxon>Bacteria</taxon>
        <taxon>Bacillati</taxon>
        <taxon>Actinomycetota</taxon>
        <taxon>Actinomycetes</taxon>
        <taxon>Micrococcales</taxon>
        <taxon>Micrococcaceae</taxon>
        <taxon>Micrococcus</taxon>
    </lineage>
</organism>
<dbReference type="Proteomes" id="UP000297477">
    <property type="component" value="Unassembled WGS sequence"/>
</dbReference>
<feature type="region of interest" description="Disordered" evidence="1">
    <location>
        <begin position="264"/>
        <end position="292"/>
    </location>
</feature>
<accession>A0ABY2JWQ7</accession>
<keyword evidence="6" id="KW-1185">Reference proteome</keyword>
<feature type="transmembrane region" description="Helical" evidence="2">
    <location>
        <begin position="146"/>
        <end position="168"/>
    </location>
</feature>
<gene>
    <name evidence="5" type="ORF">E4A49_11395</name>
</gene>
<evidence type="ECO:0000256" key="1">
    <source>
        <dbReference type="SAM" id="MobiDB-lite"/>
    </source>
</evidence>
<feature type="compositionally biased region" description="Polar residues" evidence="1">
    <location>
        <begin position="282"/>
        <end position="291"/>
    </location>
</feature>
<feature type="transmembrane region" description="Helical" evidence="2">
    <location>
        <begin position="223"/>
        <end position="244"/>
    </location>
</feature>
<dbReference type="Pfam" id="PF15420">
    <property type="entry name" value="Abhydrolase_9_N"/>
    <property type="match status" value="1"/>
</dbReference>
<feature type="compositionally biased region" description="Pro residues" evidence="1">
    <location>
        <begin position="1"/>
        <end position="11"/>
    </location>
</feature>
<evidence type="ECO:0000259" key="4">
    <source>
        <dbReference type="Pfam" id="PF15420"/>
    </source>
</evidence>
<dbReference type="InterPro" id="IPR027788">
    <property type="entry name" value="Alpha/beta-hydrolase_N_dom"/>
</dbReference>
<sequence>MAAAPTDPPSDAPAELPPSGTGSTAARHGRHAAVGSHRIIGGSRPWWRPPAPDAPDVVYPVGPLKVLDRRQRFLLRLSQPGMTLALVMLWVSLSPSLLPRTWWMTAVAVGLSSVLGYLVGDLVGRASAWIARRIGLRITLPPLSDWLLRLGWTVLLTAVTVAIWVWSLREQELTAELVGLRSNGAGSQLAGVAAGLALAGVVLLLVRLLALAWWKVRHLARRFLPGVLATAAATVVVLTTVTWLSEGVLYRQGMNAALSSAAQLNAETAPGRTRPAEPERSGSPQSTQSWESLGRDGQVFVADGARRERIAEITGQPAQEPIRLYAGKEGNPSIQDAVDAVLAEMERTGAFDRSVVHVTTTTGTGFVQGWSAGAVEYLAGGDCATVSLQYSYFSSALAYVSDRQSPPEAGRALFDAVHDAWLELPEDRRPLLVVSGESLGSYGMQGAFDSPEELMADVDGAVFSGTPRFTPLWQQFTEQRRPGSPEIAPVVDNGRHVRFVTRPEELGHDYYGGPYAEWEHPRVVYAQHASDPIVWWDPDLLVSEPDWMEEKVGRDVSPNLTWTPWATFWQVGMDQPLSVATDGGHGHQYFEEVVPYWAAVLGQEWSDERVVRIQRALRTDFRPR</sequence>
<dbReference type="RefSeq" id="WP_067191638.1">
    <property type="nucleotide sequence ID" value="NZ_SPKT01000035.1"/>
</dbReference>
<name>A0ABY2JWQ7_9MICC</name>
<keyword evidence="2" id="KW-0812">Transmembrane</keyword>
<feature type="transmembrane region" description="Helical" evidence="2">
    <location>
        <begin position="103"/>
        <end position="125"/>
    </location>
</feature>
<feature type="region of interest" description="Disordered" evidence="1">
    <location>
        <begin position="1"/>
        <end position="28"/>
    </location>
</feature>
<protein>
    <recommendedName>
        <fullName evidence="7">Alpha/beta-hydrolase family protein</fullName>
    </recommendedName>
</protein>
<keyword evidence="2" id="KW-0472">Membrane</keyword>
<keyword evidence="2" id="KW-1133">Transmembrane helix</keyword>
<feature type="domain" description="Alpha/beta-hydrolase N-terminal" evidence="4">
    <location>
        <begin position="93"/>
        <end position="304"/>
    </location>
</feature>
<evidence type="ECO:0000259" key="3">
    <source>
        <dbReference type="Pfam" id="PF10081"/>
    </source>
</evidence>
<evidence type="ECO:0000313" key="6">
    <source>
        <dbReference type="Proteomes" id="UP000297477"/>
    </source>
</evidence>